<dbReference type="Proteomes" id="UP000544331">
    <property type="component" value="Unassembled WGS sequence"/>
</dbReference>
<dbReference type="InterPro" id="IPR050772">
    <property type="entry name" value="Hydratase-Decarb/MhpD_sf"/>
</dbReference>
<sequence length="265" mass="28285">MENIITQAAESLRNAQITGKPTQPLRDRFQGLGVNEAYAIQKHNIDLQLSQGARIVGSKIGLTSTAVRQQIGVDQPDYGVLLDSMECAEGEPIAMSRLMQPKIEAEVAFILGKDIESPKPTIIDIIRAIEYVVPAFEIVGSRIENWNIGLVDTIADNASSSAYVLGTPLRKLEGLDLRNCAMTITSASSAHRDVLSTGKGAACLGNPLNAVVWVARVMAERGYPLKAGSLILSGALGPMVTVEPGETYKAHIEGLGDVTAVFSTK</sequence>
<dbReference type="Gene3D" id="3.90.850.10">
    <property type="entry name" value="Fumarylacetoacetase-like, C-terminal domain"/>
    <property type="match status" value="1"/>
</dbReference>
<dbReference type="GO" id="GO:0008684">
    <property type="term" value="F:2-oxopent-4-enoate hydratase activity"/>
    <property type="evidence" value="ECO:0007669"/>
    <property type="project" value="TreeGrafter"/>
</dbReference>
<organism evidence="4 5">
    <name type="scientific">Fusarium mundagurra</name>
    <dbReference type="NCBI Taxonomy" id="1567541"/>
    <lineage>
        <taxon>Eukaryota</taxon>
        <taxon>Fungi</taxon>
        <taxon>Dikarya</taxon>
        <taxon>Ascomycota</taxon>
        <taxon>Pezizomycotina</taxon>
        <taxon>Sordariomycetes</taxon>
        <taxon>Hypocreomycetidae</taxon>
        <taxon>Hypocreales</taxon>
        <taxon>Nectriaceae</taxon>
        <taxon>Fusarium</taxon>
        <taxon>Fusarium fujikuroi species complex</taxon>
    </lineage>
</organism>
<dbReference type="PANTHER" id="PTHR30143">
    <property type="entry name" value="ACID HYDRATASE"/>
    <property type="match status" value="1"/>
</dbReference>
<dbReference type="OrthoDB" id="4391601at2759"/>
<dbReference type="SUPFAM" id="SSF56529">
    <property type="entry name" value="FAH"/>
    <property type="match status" value="1"/>
</dbReference>
<dbReference type="AlphaFoldDB" id="A0A8H5YGC9"/>
<name>A0A8H5YGC9_9HYPO</name>
<gene>
    <name evidence="4" type="ORF">FMUND_9233</name>
</gene>
<evidence type="ECO:0000313" key="5">
    <source>
        <dbReference type="Proteomes" id="UP000544331"/>
    </source>
</evidence>
<evidence type="ECO:0000256" key="1">
    <source>
        <dbReference type="ARBA" id="ARBA00010211"/>
    </source>
</evidence>
<feature type="domain" description="Fumarylacetoacetase-like C-terminal" evidence="3">
    <location>
        <begin position="87"/>
        <end position="260"/>
    </location>
</feature>
<dbReference type="Pfam" id="PF01557">
    <property type="entry name" value="FAA_hydrolase"/>
    <property type="match status" value="1"/>
</dbReference>
<reference evidence="4 5" key="1">
    <citation type="submission" date="2020-05" db="EMBL/GenBank/DDBJ databases">
        <title>Identification and distribution of gene clusters putatively required for synthesis of sphingolipid metabolism inhibitors in phylogenetically diverse species of the filamentous fungus Fusarium.</title>
        <authorList>
            <person name="Kim H.-S."/>
            <person name="Busman M."/>
            <person name="Brown D.W."/>
            <person name="Divon H."/>
            <person name="Uhlig S."/>
            <person name="Proctor R.H."/>
        </authorList>
    </citation>
    <scope>NUCLEOTIDE SEQUENCE [LARGE SCALE GENOMIC DNA]</scope>
    <source>
        <strain evidence="4 5">NRRL 66235</strain>
    </source>
</reference>
<keyword evidence="5" id="KW-1185">Reference proteome</keyword>
<comment type="caution">
    <text evidence="4">The sequence shown here is derived from an EMBL/GenBank/DDBJ whole genome shotgun (WGS) entry which is preliminary data.</text>
</comment>
<evidence type="ECO:0000256" key="2">
    <source>
        <dbReference type="ARBA" id="ARBA00023239"/>
    </source>
</evidence>
<dbReference type="InterPro" id="IPR036663">
    <property type="entry name" value="Fumarylacetoacetase_C_sf"/>
</dbReference>
<accession>A0A8H5YGC9</accession>
<dbReference type="InterPro" id="IPR011234">
    <property type="entry name" value="Fumarylacetoacetase-like_C"/>
</dbReference>
<evidence type="ECO:0000313" key="4">
    <source>
        <dbReference type="EMBL" id="KAF5710882.1"/>
    </source>
</evidence>
<keyword evidence="2" id="KW-0456">Lyase</keyword>
<evidence type="ECO:0000259" key="3">
    <source>
        <dbReference type="Pfam" id="PF01557"/>
    </source>
</evidence>
<protein>
    <submittedName>
        <fullName evidence="4">Product hydratase</fullName>
    </submittedName>
</protein>
<dbReference type="EMBL" id="JAAOAN010000319">
    <property type="protein sequence ID" value="KAF5710882.1"/>
    <property type="molecule type" value="Genomic_DNA"/>
</dbReference>
<dbReference type="GO" id="GO:0005737">
    <property type="term" value="C:cytoplasm"/>
    <property type="evidence" value="ECO:0007669"/>
    <property type="project" value="TreeGrafter"/>
</dbReference>
<dbReference type="PANTHER" id="PTHR30143:SF0">
    <property type="entry name" value="2-KETO-4-PENTENOATE HYDRATASE"/>
    <property type="match status" value="1"/>
</dbReference>
<proteinExistence type="inferred from homology"/>
<comment type="similarity">
    <text evidence="1">Belongs to the FAH family.</text>
</comment>